<protein>
    <submittedName>
        <fullName evidence="6">RNA polymerase I associated factor, A49-like protein</fullName>
    </submittedName>
</protein>
<dbReference type="PANTHER" id="PTHR14440">
    <property type="entry name" value="DNA-DIRECTED RNA POLYMERASE I SUBUNIT RPA49"/>
    <property type="match status" value="1"/>
</dbReference>
<dbReference type="EMBL" id="MU150233">
    <property type="protein sequence ID" value="KAF9468311.1"/>
    <property type="molecule type" value="Genomic_DNA"/>
</dbReference>
<dbReference type="OrthoDB" id="532500at2759"/>
<evidence type="ECO:0000256" key="2">
    <source>
        <dbReference type="ARBA" id="ARBA00009430"/>
    </source>
</evidence>
<comment type="subcellular location">
    <subcellularLocation>
        <location evidence="1">Nucleus</location>
        <location evidence="1">Nucleolus</location>
    </subcellularLocation>
</comment>
<evidence type="ECO:0000256" key="5">
    <source>
        <dbReference type="ARBA" id="ARBA00023242"/>
    </source>
</evidence>
<keyword evidence="4" id="KW-0804">Transcription</keyword>
<dbReference type="InterPro" id="IPR009668">
    <property type="entry name" value="RNA_pol-assoc_fac_A49-like"/>
</dbReference>
<name>A0A9P5YGR9_9AGAR</name>
<organism evidence="6 7">
    <name type="scientific">Collybia nuda</name>
    <dbReference type="NCBI Taxonomy" id="64659"/>
    <lineage>
        <taxon>Eukaryota</taxon>
        <taxon>Fungi</taxon>
        <taxon>Dikarya</taxon>
        <taxon>Basidiomycota</taxon>
        <taxon>Agaricomycotina</taxon>
        <taxon>Agaricomycetes</taxon>
        <taxon>Agaricomycetidae</taxon>
        <taxon>Agaricales</taxon>
        <taxon>Tricholomatineae</taxon>
        <taxon>Clitocybaceae</taxon>
        <taxon>Collybia</taxon>
    </lineage>
</organism>
<evidence type="ECO:0000256" key="1">
    <source>
        <dbReference type="ARBA" id="ARBA00004604"/>
    </source>
</evidence>
<dbReference type="GO" id="GO:0006351">
    <property type="term" value="P:DNA-templated transcription"/>
    <property type="evidence" value="ECO:0007669"/>
    <property type="project" value="InterPro"/>
</dbReference>
<keyword evidence="3" id="KW-0240">DNA-directed RNA polymerase</keyword>
<evidence type="ECO:0000256" key="3">
    <source>
        <dbReference type="ARBA" id="ARBA00022478"/>
    </source>
</evidence>
<dbReference type="Pfam" id="PF06870">
    <property type="entry name" value="RNA_pol_I_A49"/>
    <property type="match status" value="1"/>
</dbReference>
<dbReference type="GO" id="GO:0005730">
    <property type="term" value="C:nucleolus"/>
    <property type="evidence" value="ECO:0007669"/>
    <property type="project" value="UniProtKB-SubCell"/>
</dbReference>
<proteinExistence type="inferred from homology"/>
<keyword evidence="5" id="KW-0539">Nucleus</keyword>
<sequence>MSTAKSLSKKRKRDTAASPNIIVKLSEPLEGPVGPLLVSYPAIHPHPSTAFQCYARKKTKTTAQKEGNKVEKEEVLGPKDILVVGEGEDIEFISNGDESQAVADAGCRYLIAAFSRRTSTLNILPTPKSPYVVQRTVKALKSIPSAPAPSALQYREAKTALGETFGTKKAKANIRAQERNRVDVSAMEGVVGHLMEGIDKGAVGLMTHDEAKTAADNNRLVPPFSSDATDPAEIYPLHDIIPDVEWKTLSLSAIEQASTGRERIAMLPFKWSAWINGHLNGTRDETRKEKKKNMKILLYISAMLAFRQVMERNKKGIDKDKMIEKLSSVPGIVIDSLLSRFTEVARDSTSHVVTSATETKLLTYAFALCLKVDGYATDTSMLANDLSMSIQQVNQLFKTLGCKITVITDRERTRLGLPDSAARTKRAVLNAPVSFPRPRTLKRRT</sequence>
<comment type="caution">
    <text evidence="6">The sequence shown here is derived from an EMBL/GenBank/DDBJ whole genome shotgun (WGS) entry which is preliminary data.</text>
</comment>
<dbReference type="GO" id="GO:0000428">
    <property type="term" value="C:DNA-directed RNA polymerase complex"/>
    <property type="evidence" value="ECO:0007669"/>
    <property type="project" value="UniProtKB-KW"/>
</dbReference>
<gene>
    <name evidence="6" type="ORF">BDZ94DRAFT_1246482</name>
</gene>
<dbReference type="Proteomes" id="UP000807353">
    <property type="component" value="Unassembled WGS sequence"/>
</dbReference>
<reference evidence="6" key="1">
    <citation type="submission" date="2020-11" db="EMBL/GenBank/DDBJ databases">
        <authorList>
            <consortium name="DOE Joint Genome Institute"/>
            <person name="Ahrendt S."/>
            <person name="Riley R."/>
            <person name="Andreopoulos W."/>
            <person name="Labutti K."/>
            <person name="Pangilinan J."/>
            <person name="Ruiz-Duenas F.J."/>
            <person name="Barrasa J.M."/>
            <person name="Sanchez-Garcia M."/>
            <person name="Camarero S."/>
            <person name="Miyauchi S."/>
            <person name="Serrano A."/>
            <person name="Linde D."/>
            <person name="Babiker R."/>
            <person name="Drula E."/>
            <person name="Ayuso-Fernandez I."/>
            <person name="Pacheco R."/>
            <person name="Padilla G."/>
            <person name="Ferreira P."/>
            <person name="Barriuso J."/>
            <person name="Kellner H."/>
            <person name="Castanera R."/>
            <person name="Alfaro M."/>
            <person name="Ramirez L."/>
            <person name="Pisabarro A.G."/>
            <person name="Kuo A."/>
            <person name="Tritt A."/>
            <person name="Lipzen A."/>
            <person name="He G."/>
            <person name="Yan M."/>
            <person name="Ng V."/>
            <person name="Cullen D."/>
            <person name="Martin F."/>
            <person name="Rosso M.-N."/>
            <person name="Henrissat B."/>
            <person name="Hibbett D."/>
            <person name="Martinez A.T."/>
            <person name="Grigoriev I.V."/>
        </authorList>
    </citation>
    <scope>NUCLEOTIDE SEQUENCE</scope>
    <source>
        <strain evidence="6">CBS 247.69</strain>
    </source>
</reference>
<comment type="similarity">
    <text evidence="2">Belongs to the eukaryotic RPA49/POLR1E RNA polymerase subunit family.</text>
</comment>
<evidence type="ECO:0000256" key="4">
    <source>
        <dbReference type="ARBA" id="ARBA00023163"/>
    </source>
</evidence>
<accession>A0A9P5YGR9</accession>
<dbReference type="GO" id="GO:0003677">
    <property type="term" value="F:DNA binding"/>
    <property type="evidence" value="ECO:0007669"/>
    <property type="project" value="InterPro"/>
</dbReference>
<evidence type="ECO:0000313" key="7">
    <source>
        <dbReference type="Proteomes" id="UP000807353"/>
    </source>
</evidence>
<keyword evidence="7" id="KW-1185">Reference proteome</keyword>
<dbReference type="AlphaFoldDB" id="A0A9P5YGR9"/>
<evidence type="ECO:0000313" key="6">
    <source>
        <dbReference type="EMBL" id="KAF9468311.1"/>
    </source>
</evidence>